<evidence type="ECO:0000256" key="5">
    <source>
        <dbReference type="ARBA" id="ARBA00022519"/>
    </source>
</evidence>
<dbReference type="PANTHER" id="PTHR30469:SF12">
    <property type="entry name" value="MULTIDRUG RESISTANCE PROTEIN MDTA"/>
    <property type="match status" value="1"/>
</dbReference>
<feature type="region of interest" description="Disordered" evidence="8">
    <location>
        <begin position="383"/>
        <end position="403"/>
    </location>
</feature>
<dbReference type="Proteomes" id="UP001269375">
    <property type="component" value="Unassembled WGS sequence"/>
</dbReference>
<feature type="domain" description="Multidrug resistance protein MdtA-like beta-barrel" evidence="11">
    <location>
        <begin position="224"/>
        <end position="304"/>
    </location>
</feature>
<sequence>MSNPSSPSRRRSPAFWFTLVAVALLLIALGIWLWPGDADSDSDQPPTRPATSVAAQDAIQGTFPVTVDALGTVTSLNTVEVRPRVEGELLSIEAQEGQKVAKGDVIARIDPRSYQAQLEEAKGQLAQDQSQLDTARKDLARFQKLAGGSYVSQQDLDTQRQTVKRYEGAVRADRASIENAEVQLGYTTITAPVSGRLGIRNVDPGNIVQLGDENPIATITQSAPISVVFALPSKYRTQLTEAFDQARPLMATLSEDGEVIAKGQVTSLDSAIDTDTGTLRLRALFQNEDGALFPNQFVDVTLTLERLDNAVIVPATAIQTKDGQNFVYRVKEDATVERRPVTLSASNDHQAAIASGIKAGDTVVVDGVDRLSDGAAVKVVSQALPGDDSDDGNAHGTILSDSQ</sequence>
<dbReference type="Gene3D" id="2.40.30.170">
    <property type="match status" value="1"/>
</dbReference>
<evidence type="ECO:0000313" key="13">
    <source>
        <dbReference type="EMBL" id="MDR5895661.1"/>
    </source>
</evidence>
<dbReference type="InterPro" id="IPR058626">
    <property type="entry name" value="MdtA-like_b-barrel"/>
</dbReference>
<keyword evidence="14" id="KW-1185">Reference proteome</keyword>
<dbReference type="InterPro" id="IPR058624">
    <property type="entry name" value="MdtA-like_HH"/>
</dbReference>
<dbReference type="Gene3D" id="2.40.50.100">
    <property type="match status" value="1"/>
</dbReference>
<evidence type="ECO:0000313" key="14">
    <source>
        <dbReference type="Proteomes" id="UP001269375"/>
    </source>
</evidence>
<dbReference type="InterPro" id="IPR006118">
    <property type="entry name" value="Recombinase_CS"/>
</dbReference>
<dbReference type="InterPro" id="IPR006143">
    <property type="entry name" value="RND_pump_MFP"/>
</dbReference>
<dbReference type="PANTHER" id="PTHR30469">
    <property type="entry name" value="MULTIDRUG RESISTANCE PROTEIN MDTA"/>
    <property type="match status" value="1"/>
</dbReference>
<comment type="subcellular location">
    <subcellularLocation>
        <location evidence="1">Cell membrane</location>
    </subcellularLocation>
</comment>
<dbReference type="PROSITE" id="PS00398">
    <property type="entry name" value="RECOMBINASES_2"/>
    <property type="match status" value="1"/>
</dbReference>
<comment type="caution">
    <text evidence="13">The sequence shown here is derived from an EMBL/GenBank/DDBJ whole genome shotgun (WGS) entry which is preliminary data.</text>
</comment>
<dbReference type="EMBL" id="JARWAO010000003">
    <property type="protein sequence ID" value="MDR5895661.1"/>
    <property type="molecule type" value="Genomic_DNA"/>
</dbReference>
<evidence type="ECO:0000259" key="9">
    <source>
        <dbReference type="Pfam" id="PF25876"/>
    </source>
</evidence>
<evidence type="ECO:0000256" key="8">
    <source>
        <dbReference type="SAM" id="MobiDB-lite"/>
    </source>
</evidence>
<reference evidence="13 14" key="1">
    <citation type="submission" date="2023-04" db="EMBL/GenBank/DDBJ databases">
        <title>A long-awaited taxogenomic arrangement of the family Halomonadaceae.</title>
        <authorList>
            <person name="De La Haba R."/>
            <person name="Chuvochina M."/>
            <person name="Wittouck S."/>
            <person name="Arahal D.R."/>
            <person name="Sanchez-Porro C."/>
            <person name="Hugenholtz P."/>
            <person name="Ventosa A."/>
        </authorList>
    </citation>
    <scope>NUCLEOTIDE SEQUENCE [LARGE SCALE GENOMIC DNA]</scope>
    <source>
        <strain evidence="13 14">DSM 22428</strain>
    </source>
</reference>
<gene>
    <name evidence="13" type="ORF">QC825_06195</name>
</gene>
<keyword evidence="4" id="KW-1003">Cell membrane</keyword>
<organism evidence="13 14">
    <name type="scientific">Larsenimonas suaedae</name>
    <dbReference type="NCBI Taxonomy" id="1851019"/>
    <lineage>
        <taxon>Bacteria</taxon>
        <taxon>Pseudomonadati</taxon>
        <taxon>Pseudomonadota</taxon>
        <taxon>Gammaproteobacteria</taxon>
        <taxon>Oceanospirillales</taxon>
        <taxon>Halomonadaceae</taxon>
        <taxon>Larsenimonas</taxon>
    </lineage>
</organism>
<dbReference type="NCBIfam" id="TIGR01730">
    <property type="entry name" value="RND_mfp"/>
    <property type="match status" value="1"/>
</dbReference>
<evidence type="ECO:0000256" key="6">
    <source>
        <dbReference type="ARBA" id="ARBA00023136"/>
    </source>
</evidence>
<dbReference type="InterPro" id="IPR058625">
    <property type="entry name" value="MdtA-like_BSH"/>
</dbReference>
<dbReference type="Pfam" id="PF25917">
    <property type="entry name" value="BSH_RND"/>
    <property type="match status" value="1"/>
</dbReference>
<accession>A0ABU1GUG1</accession>
<dbReference type="SUPFAM" id="SSF111369">
    <property type="entry name" value="HlyD-like secretion proteins"/>
    <property type="match status" value="1"/>
</dbReference>
<dbReference type="RefSeq" id="WP_251589453.1">
    <property type="nucleotide sequence ID" value="NZ_JAMLJI010000001.1"/>
</dbReference>
<feature type="coiled-coil region" evidence="7">
    <location>
        <begin position="118"/>
        <end position="145"/>
    </location>
</feature>
<evidence type="ECO:0000256" key="7">
    <source>
        <dbReference type="SAM" id="Coils"/>
    </source>
</evidence>
<dbReference type="Pfam" id="PF25876">
    <property type="entry name" value="HH_MFP_RND"/>
    <property type="match status" value="1"/>
</dbReference>
<keyword evidence="6" id="KW-0472">Membrane</keyword>
<name>A0ABU1GUG1_9GAMM</name>
<comment type="similarity">
    <text evidence="2">Belongs to the membrane fusion protein (MFP) (TC 8.A.1) family.</text>
</comment>
<feature type="domain" description="Multidrug resistance protein MdtA-like alpha-helical hairpin" evidence="9">
    <location>
        <begin position="117"/>
        <end position="187"/>
    </location>
</feature>
<evidence type="ECO:0000256" key="4">
    <source>
        <dbReference type="ARBA" id="ARBA00022475"/>
    </source>
</evidence>
<evidence type="ECO:0000259" key="11">
    <source>
        <dbReference type="Pfam" id="PF25944"/>
    </source>
</evidence>
<feature type="domain" description="Multidrug resistance protein MdtA-like C-terminal permuted SH3" evidence="12">
    <location>
        <begin position="309"/>
        <end position="370"/>
    </location>
</feature>
<feature type="domain" description="Multidrug resistance protein MdtA-like barrel-sandwich hybrid" evidence="10">
    <location>
        <begin position="77"/>
        <end position="220"/>
    </location>
</feature>
<dbReference type="Pfam" id="PF25967">
    <property type="entry name" value="RND-MFP_C"/>
    <property type="match status" value="1"/>
</dbReference>
<protein>
    <submittedName>
        <fullName evidence="13">Efflux RND transporter periplasmic adaptor subunit</fullName>
    </submittedName>
</protein>
<keyword evidence="3" id="KW-0813">Transport</keyword>
<evidence type="ECO:0000256" key="1">
    <source>
        <dbReference type="ARBA" id="ARBA00004236"/>
    </source>
</evidence>
<dbReference type="Gene3D" id="2.40.420.20">
    <property type="match status" value="1"/>
</dbReference>
<keyword evidence="7" id="KW-0175">Coiled coil</keyword>
<keyword evidence="5" id="KW-0997">Cell inner membrane</keyword>
<dbReference type="Pfam" id="PF25944">
    <property type="entry name" value="Beta-barrel_RND"/>
    <property type="match status" value="1"/>
</dbReference>
<evidence type="ECO:0000256" key="3">
    <source>
        <dbReference type="ARBA" id="ARBA00022448"/>
    </source>
</evidence>
<proteinExistence type="inferred from homology"/>
<dbReference type="Gene3D" id="1.10.287.470">
    <property type="entry name" value="Helix hairpin bin"/>
    <property type="match status" value="1"/>
</dbReference>
<evidence type="ECO:0000259" key="10">
    <source>
        <dbReference type="Pfam" id="PF25917"/>
    </source>
</evidence>
<evidence type="ECO:0000259" key="12">
    <source>
        <dbReference type="Pfam" id="PF25967"/>
    </source>
</evidence>
<evidence type="ECO:0000256" key="2">
    <source>
        <dbReference type="ARBA" id="ARBA00009477"/>
    </source>
</evidence>
<dbReference type="InterPro" id="IPR058627">
    <property type="entry name" value="MdtA-like_C"/>
</dbReference>